<accession>A0ABY6HKN2</accession>
<gene>
    <name evidence="1" type="ORF">NEF87_000256</name>
</gene>
<evidence type="ECO:0008006" key="3">
    <source>
        <dbReference type="Google" id="ProtNLM"/>
    </source>
</evidence>
<keyword evidence="2" id="KW-1185">Reference proteome</keyword>
<sequence>MKYKLISKNRKKCPIVNQINIFFNNLQIKKTDYHDFQKIKQFFESFDNIDLKPIHYKIIQQFYGKGCFLLLDGNQDSFKEFDFLQLNRDKALQQTSVPLFQIGNKNLIGGVIGIISPYKPRVYQILYMKIHPYYADLRLNEYFHMYIEYNLKKLHCKFIQIAIQKDRKAYIQKWIDLGYDYEEEEINGTEIQSPNYILLKKKI</sequence>
<protein>
    <recommendedName>
        <fullName evidence="3">N-acetyltransferase domain-containing protein</fullName>
    </recommendedName>
</protein>
<evidence type="ECO:0000313" key="2">
    <source>
        <dbReference type="Proteomes" id="UP001208689"/>
    </source>
</evidence>
<organism evidence="1 2">
    <name type="scientific">Candidatus Lokiarchaeum ossiferum</name>
    <dbReference type="NCBI Taxonomy" id="2951803"/>
    <lineage>
        <taxon>Archaea</taxon>
        <taxon>Promethearchaeati</taxon>
        <taxon>Promethearchaeota</taxon>
        <taxon>Promethearchaeia</taxon>
        <taxon>Promethearchaeales</taxon>
        <taxon>Promethearchaeaceae</taxon>
        <taxon>Candidatus Lokiarchaeum</taxon>
    </lineage>
</organism>
<proteinExistence type="predicted"/>
<name>A0ABY6HKN2_9ARCH</name>
<dbReference type="EMBL" id="CP104013">
    <property type="protein sequence ID" value="UYP43971.1"/>
    <property type="molecule type" value="Genomic_DNA"/>
</dbReference>
<dbReference type="Proteomes" id="UP001208689">
    <property type="component" value="Chromosome"/>
</dbReference>
<evidence type="ECO:0000313" key="1">
    <source>
        <dbReference type="EMBL" id="UYP43971.1"/>
    </source>
</evidence>
<reference evidence="1" key="1">
    <citation type="submission" date="2022-09" db="EMBL/GenBank/DDBJ databases">
        <title>Actin cytoskeleton and complex cell architecture in an #Asgard archaeon.</title>
        <authorList>
            <person name="Ponce Toledo R.I."/>
            <person name="Schleper C."/>
            <person name="Rodrigues Oliveira T."/>
            <person name="Wollweber F."/>
            <person name="Xu J."/>
            <person name="Rittmann S."/>
            <person name="Klingl A."/>
            <person name="Pilhofer M."/>
        </authorList>
    </citation>
    <scope>NUCLEOTIDE SEQUENCE</scope>
    <source>
        <strain evidence="1">B-35</strain>
    </source>
</reference>